<proteinExistence type="predicted"/>
<dbReference type="Proteomes" id="UP000051952">
    <property type="component" value="Unassembled WGS sequence"/>
</dbReference>
<accession>A0A0S4KEK5</accession>
<dbReference type="VEuPathDB" id="TriTrypDB:BSAL_62985"/>
<gene>
    <name evidence="1" type="ORF">BSAL_62985</name>
</gene>
<evidence type="ECO:0000313" key="1">
    <source>
        <dbReference type="EMBL" id="CUI13120.1"/>
    </source>
</evidence>
<keyword evidence="2" id="KW-1185">Reference proteome</keyword>
<protein>
    <submittedName>
        <fullName evidence="1">Uncharacterized protein</fullName>
    </submittedName>
</protein>
<sequence length="76" mass="8870">MHAARDDACVFTYYLDVPLLPMYPLQEQHFLLIQPIFHTMGNNGGGEVRRNIVTLERKRKELLRINANYCAFVSIF</sequence>
<organism evidence="1 2">
    <name type="scientific">Bodo saltans</name>
    <name type="common">Flagellated protozoan</name>
    <dbReference type="NCBI Taxonomy" id="75058"/>
    <lineage>
        <taxon>Eukaryota</taxon>
        <taxon>Discoba</taxon>
        <taxon>Euglenozoa</taxon>
        <taxon>Kinetoplastea</taxon>
        <taxon>Metakinetoplastina</taxon>
        <taxon>Eubodonida</taxon>
        <taxon>Bodonidae</taxon>
        <taxon>Bodo</taxon>
    </lineage>
</organism>
<name>A0A0S4KEK5_BODSA</name>
<dbReference type="EMBL" id="CYKH01000336">
    <property type="protein sequence ID" value="CUI13120.1"/>
    <property type="molecule type" value="Genomic_DNA"/>
</dbReference>
<reference evidence="2" key="1">
    <citation type="submission" date="2015-09" db="EMBL/GenBank/DDBJ databases">
        <authorList>
            <consortium name="Pathogen Informatics"/>
        </authorList>
    </citation>
    <scope>NUCLEOTIDE SEQUENCE [LARGE SCALE GENOMIC DNA]</scope>
    <source>
        <strain evidence="2">Lake Konstanz</strain>
    </source>
</reference>
<dbReference type="AlphaFoldDB" id="A0A0S4KEK5"/>
<evidence type="ECO:0000313" key="2">
    <source>
        <dbReference type="Proteomes" id="UP000051952"/>
    </source>
</evidence>